<protein>
    <recommendedName>
        <fullName evidence="3">Molybdate-anion transporter</fullName>
    </recommendedName>
    <alternativeName>
        <fullName evidence="10">Major facilitator superfamily domain-containing protein 5</fullName>
    </alternativeName>
    <alternativeName>
        <fullName evidence="11">Molybdate transporter 2 homolog</fullName>
    </alternativeName>
</protein>
<dbReference type="GeneID" id="36407630"/>
<evidence type="ECO:0000256" key="5">
    <source>
        <dbReference type="ARBA" id="ARBA00022475"/>
    </source>
</evidence>
<feature type="transmembrane region" description="Helical" evidence="12">
    <location>
        <begin position="351"/>
        <end position="373"/>
    </location>
</feature>
<evidence type="ECO:0000256" key="8">
    <source>
        <dbReference type="ARBA" id="ARBA00023065"/>
    </source>
</evidence>
<dbReference type="AlphaFoldDB" id="A0A0P1ALT4"/>
<dbReference type="Pfam" id="PF05631">
    <property type="entry name" value="MFS_5"/>
    <property type="match status" value="1"/>
</dbReference>
<sequence length="398" mass="44284">MSTAGFFQWPQWASVCCLGLLSCLLLLHSFEMYMLRRPRHALGNVTKDKSFAKFQKQYLVVYGLVMFADWLQGTHMYSLYQSYNMNVSTLFLTGFVSSLLFGKFVGILVDKYGRRNACFMYCILEIIINLSEEVPIMAVLMVGRVLGGISTSLLFSSFESWMVFEHRRRGFAECLMGETFALGSEINGIVAVLAGFAAQLAADISGSIGPFRAAVIVTAIAALIIVSWPENYGAMVEYKQKNACVTEDKFSRDEIVLTNNSYALGICYSLFEGAVYVFVFLWFPSLQAVVPNGDMPGGLVFSCFMLCIAIGGKLFSVISNFGIREEMLLLATTAASVVALLIPTVSNDYRWILGGFLVFEICVGLQSPCCATLRGKYFSITKDWRLKLLCKQSTLLWM</sequence>
<keyword evidence="5" id="KW-1003">Cell membrane</keyword>
<keyword evidence="6 12" id="KW-0812">Transmembrane</keyword>
<accession>A0A0P1ALT4</accession>
<dbReference type="PANTHER" id="PTHR23516:SF1">
    <property type="entry name" value="MOLYBDATE-ANION TRANSPORTER"/>
    <property type="match status" value="1"/>
</dbReference>
<dbReference type="SUPFAM" id="SSF103473">
    <property type="entry name" value="MFS general substrate transporter"/>
    <property type="match status" value="1"/>
</dbReference>
<feature type="transmembrane region" description="Helical" evidence="12">
    <location>
        <begin position="262"/>
        <end position="283"/>
    </location>
</feature>
<comment type="function">
    <text evidence="1">Mediates high-affinity intracellular uptake of the rare oligo-element molybdenum.</text>
</comment>
<dbReference type="Proteomes" id="UP000054928">
    <property type="component" value="Unassembled WGS sequence"/>
</dbReference>
<evidence type="ECO:0000256" key="9">
    <source>
        <dbReference type="ARBA" id="ARBA00023136"/>
    </source>
</evidence>
<comment type="subcellular location">
    <subcellularLocation>
        <location evidence="2">Cell membrane</location>
        <topology evidence="2">Multi-pass membrane protein</topology>
    </subcellularLocation>
</comment>
<feature type="transmembrane region" description="Helical" evidence="12">
    <location>
        <begin position="295"/>
        <end position="315"/>
    </location>
</feature>
<feature type="transmembrane region" description="Helical" evidence="12">
    <location>
        <begin position="179"/>
        <end position="202"/>
    </location>
</feature>
<evidence type="ECO:0000313" key="13">
    <source>
        <dbReference type="EMBL" id="CEG42287.1"/>
    </source>
</evidence>
<evidence type="ECO:0000256" key="3">
    <source>
        <dbReference type="ARBA" id="ARBA00021242"/>
    </source>
</evidence>
<evidence type="ECO:0000256" key="1">
    <source>
        <dbReference type="ARBA" id="ARBA00003019"/>
    </source>
</evidence>
<feature type="transmembrane region" description="Helical" evidence="12">
    <location>
        <begin position="59"/>
        <end position="78"/>
    </location>
</feature>
<evidence type="ECO:0000256" key="6">
    <source>
        <dbReference type="ARBA" id="ARBA00022692"/>
    </source>
</evidence>
<dbReference type="OrthoDB" id="263957at2759"/>
<keyword evidence="13" id="KW-0762">Sugar transport</keyword>
<dbReference type="STRING" id="4781.A0A0P1ALT4"/>
<dbReference type="RefSeq" id="XP_024578656.1">
    <property type="nucleotide sequence ID" value="XM_024728151.1"/>
</dbReference>
<organism evidence="13 14">
    <name type="scientific">Plasmopara halstedii</name>
    <name type="common">Downy mildew of sunflower</name>
    <dbReference type="NCBI Taxonomy" id="4781"/>
    <lineage>
        <taxon>Eukaryota</taxon>
        <taxon>Sar</taxon>
        <taxon>Stramenopiles</taxon>
        <taxon>Oomycota</taxon>
        <taxon>Peronosporomycetes</taxon>
        <taxon>Peronosporales</taxon>
        <taxon>Peronosporaceae</taxon>
        <taxon>Plasmopara</taxon>
    </lineage>
</organism>
<dbReference type="InterPro" id="IPR036259">
    <property type="entry name" value="MFS_trans_sf"/>
</dbReference>
<feature type="transmembrane region" description="Helical" evidence="12">
    <location>
        <begin position="208"/>
        <end position="228"/>
    </location>
</feature>
<evidence type="ECO:0000256" key="4">
    <source>
        <dbReference type="ARBA" id="ARBA00022448"/>
    </source>
</evidence>
<dbReference type="InterPro" id="IPR008509">
    <property type="entry name" value="MOT2/MFSD5"/>
</dbReference>
<dbReference type="GO" id="GO:0015098">
    <property type="term" value="F:molybdate ion transmembrane transporter activity"/>
    <property type="evidence" value="ECO:0007669"/>
    <property type="project" value="InterPro"/>
</dbReference>
<keyword evidence="14" id="KW-1185">Reference proteome</keyword>
<evidence type="ECO:0000313" key="14">
    <source>
        <dbReference type="Proteomes" id="UP000054928"/>
    </source>
</evidence>
<evidence type="ECO:0000256" key="12">
    <source>
        <dbReference type="SAM" id="Phobius"/>
    </source>
</evidence>
<keyword evidence="8" id="KW-0406">Ion transport</keyword>
<keyword evidence="7 12" id="KW-1133">Transmembrane helix</keyword>
<evidence type="ECO:0000256" key="11">
    <source>
        <dbReference type="ARBA" id="ARBA00032555"/>
    </source>
</evidence>
<evidence type="ECO:0000256" key="7">
    <source>
        <dbReference type="ARBA" id="ARBA00022989"/>
    </source>
</evidence>
<dbReference type="Gene3D" id="1.20.1250.20">
    <property type="entry name" value="MFS general substrate transporter like domains"/>
    <property type="match status" value="1"/>
</dbReference>
<keyword evidence="9 12" id="KW-0472">Membrane</keyword>
<dbReference type="PANTHER" id="PTHR23516">
    <property type="entry name" value="SAM (S-ADENOSYL METHIONINE) TRANSPORTER"/>
    <property type="match status" value="1"/>
</dbReference>
<feature type="transmembrane region" description="Helical" evidence="12">
    <location>
        <begin position="12"/>
        <end position="30"/>
    </location>
</feature>
<feature type="transmembrane region" description="Helical" evidence="12">
    <location>
        <begin position="90"/>
        <end position="109"/>
    </location>
</feature>
<dbReference type="OMA" id="VFMWVPT"/>
<dbReference type="GO" id="GO:0006811">
    <property type="term" value="P:monoatomic ion transport"/>
    <property type="evidence" value="ECO:0007669"/>
    <property type="project" value="UniProtKB-KW"/>
</dbReference>
<evidence type="ECO:0000256" key="2">
    <source>
        <dbReference type="ARBA" id="ARBA00004651"/>
    </source>
</evidence>
<dbReference type="EMBL" id="CCYD01000610">
    <property type="protein sequence ID" value="CEG42287.1"/>
    <property type="molecule type" value="Genomic_DNA"/>
</dbReference>
<evidence type="ECO:0000256" key="10">
    <source>
        <dbReference type="ARBA" id="ARBA00030646"/>
    </source>
</evidence>
<proteinExistence type="predicted"/>
<feature type="transmembrane region" description="Helical" evidence="12">
    <location>
        <begin position="137"/>
        <end position="158"/>
    </location>
</feature>
<dbReference type="GO" id="GO:0005886">
    <property type="term" value="C:plasma membrane"/>
    <property type="evidence" value="ECO:0007669"/>
    <property type="project" value="UniProtKB-SubCell"/>
</dbReference>
<keyword evidence="4" id="KW-0813">Transport</keyword>
<feature type="transmembrane region" description="Helical" evidence="12">
    <location>
        <begin position="327"/>
        <end position="345"/>
    </location>
</feature>
<reference evidence="14" key="1">
    <citation type="submission" date="2014-09" db="EMBL/GenBank/DDBJ databases">
        <authorList>
            <person name="Sharma Rahul"/>
            <person name="Thines Marco"/>
        </authorList>
    </citation>
    <scope>NUCLEOTIDE SEQUENCE [LARGE SCALE GENOMIC DNA]</scope>
</reference>
<name>A0A0P1ALT4_PLAHL</name>